<organism evidence="2">
    <name type="scientific">Tanacetum cinerariifolium</name>
    <name type="common">Dalmatian daisy</name>
    <name type="synonym">Chrysanthemum cinerariifolium</name>
    <dbReference type="NCBI Taxonomy" id="118510"/>
    <lineage>
        <taxon>Eukaryota</taxon>
        <taxon>Viridiplantae</taxon>
        <taxon>Streptophyta</taxon>
        <taxon>Embryophyta</taxon>
        <taxon>Tracheophyta</taxon>
        <taxon>Spermatophyta</taxon>
        <taxon>Magnoliopsida</taxon>
        <taxon>eudicotyledons</taxon>
        <taxon>Gunneridae</taxon>
        <taxon>Pentapetalae</taxon>
        <taxon>asterids</taxon>
        <taxon>campanulids</taxon>
        <taxon>Asterales</taxon>
        <taxon>Asteraceae</taxon>
        <taxon>Asteroideae</taxon>
        <taxon>Anthemideae</taxon>
        <taxon>Anthemidinae</taxon>
        <taxon>Tanacetum</taxon>
    </lineage>
</organism>
<dbReference type="InterPro" id="IPR000160">
    <property type="entry name" value="GGDEF_dom"/>
</dbReference>
<dbReference type="Gene3D" id="3.30.70.270">
    <property type="match status" value="1"/>
</dbReference>
<dbReference type="EMBL" id="BKCJ011791887">
    <property type="protein sequence ID" value="GFD53246.1"/>
    <property type="molecule type" value="Genomic_DNA"/>
</dbReference>
<gene>
    <name evidence="2" type="ORF">Tci_925215</name>
</gene>
<feature type="domain" description="GGDEF" evidence="1">
    <location>
        <begin position="1"/>
        <end position="81"/>
    </location>
</feature>
<dbReference type="PANTHER" id="PTHR46663:SF3">
    <property type="entry name" value="SLL0267 PROTEIN"/>
    <property type="match status" value="1"/>
</dbReference>
<comment type="caution">
    <text evidence="2">The sequence shown here is derived from an EMBL/GenBank/DDBJ whole genome shotgun (WGS) entry which is preliminary data.</text>
</comment>
<dbReference type="InterPro" id="IPR052163">
    <property type="entry name" value="DGC-Regulatory_Protein"/>
</dbReference>
<dbReference type="PROSITE" id="PS50887">
    <property type="entry name" value="GGDEF"/>
    <property type="match status" value="1"/>
</dbReference>
<accession>A0A699X5S1</accession>
<dbReference type="InterPro" id="IPR043128">
    <property type="entry name" value="Rev_trsase/Diguanyl_cyclase"/>
</dbReference>
<dbReference type="Pfam" id="PF00990">
    <property type="entry name" value="GGDEF"/>
    <property type="match status" value="1"/>
</dbReference>
<name>A0A699X5S1_TANCI</name>
<dbReference type="PANTHER" id="PTHR46663">
    <property type="entry name" value="DIGUANYLATE CYCLASE DGCT-RELATED"/>
    <property type="match status" value="1"/>
</dbReference>
<dbReference type="AlphaFoldDB" id="A0A699X5S1"/>
<evidence type="ECO:0000313" key="2">
    <source>
        <dbReference type="EMBL" id="GFD53246.1"/>
    </source>
</evidence>
<reference evidence="2" key="1">
    <citation type="journal article" date="2019" name="Sci. Rep.">
        <title>Draft genome of Tanacetum cinerariifolium, the natural source of mosquito coil.</title>
        <authorList>
            <person name="Yamashiro T."/>
            <person name="Shiraishi A."/>
            <person name="Satake H."/>
            <person name="Nakayama K."/>
        </authorList>
    </citation>
    <scope>NUCLEOTIDE SEQUENCE</scope>
</reference>
<protein>
    <recommendedName>
        <fullName evidence="1">GGDEF domain-containing protein</fullName>
    </recommendedName>
</protein>
<dbReference type="InterPro" id="IPR029787">
    <property type="entry name" value="Nucleotide_cyclase"/>
</dbReference>
<proteinExistence type="predicted"/>
<dbReference type="SUPFAM" id="SSF55073">
    <property type="entry name" value="Nucleotide cyclase"/>
    <property type="match status" value="1"/>
</dbReference>
<evidence type="ECO:0000259" key="1">
    <source>
        <dbReference type="PROSITE" id="PS50887"/>
    </source>
</evidence>
<sequence>FAIIFLNVKDERAVNDRAHYIIEALQQPYTHNHQVFNLGGSIGIATFPLDAATTDELVSNADMALYQAKIEGKNRWHRFSPVLRAQAIEHRKLRTELADAVRS</sequence>
<feature type="non-terminal residue" evidence="2">
    <location>
        <position position="1"/>
    </location>
</feature>
<feature type="non-terminal residue" evidence="2">
    <location>
        <position position="103"/>
    </location>
</feature>